<dbReference type="EMBL" id="SRRO01000001">
    <property type="protein sequence ID" value="TGN63188.1"/>
    <property type="molecule type" value="Genomic_DNA"/>
</dbReference>
<dbReference type="GO" id="GO:0008757">
    <property type="term" value="F:S-adenosylmethionine-dependent methyltransferase activity"/>
    <property type="evidence" value="ECO:0007669"/>
    <property type="project" value="InterPro"/>
</dbReference>
<dbReference type="RefSeq" id="WP_135837729.1">
    <property type="nucleotide sequence ID" value="NZ_SRRO01000001.1"/>
</dbReference>
<evidence type="ECO:0000313" key="2">
    <source>
        <dbReference type="EMBL" id="TGN63188.1"/>
    </source>
</evidence>
<evidence type="ECO:0000259" key="1">
    <source>
        <dbReference type="Pfam" id="PF08241"/>
    </source>
</evidence>
<keyword evidence="2" id="KW-0489">Methyltransferase</keyword>
<evidence type="ECO:0000313" key="3">
    <source>
        <dbReference type="Proteomes" id="UP000297496"/>
    </source>
</evidence>
<dbReference type="Pfam" id="PF08241">
    <property type="entry name" value="Methyltransf_11"/>
    <property type="match status" value="1"/>
</dbReference>
<dbReference type="PANTHER" id="PTHR43591">
    <property type="entry name" value="METHYLTRANSFERASE"/>
    <property type="match status" value="1"/>
</dbReference>
<keyword evidence="3" id="KW-1185">Reference proteome</keyword>
<dbReference type="Gene3D" id="3.40.50.150">
    <property type="entry name" value="Vaccinia Virus protein VP39"/>
    <property type="match status" value="1"/>
</dbReference>
<dbReference type="Proteomes" id="UP000297496">
    <property type="component" value="Unassembled WGS sequence"/>
</dbReference>
<accession>A0A4Z1CDH8</accession>
<comment type="caution">
    <text evidence="2">The sequence shown here is derived from an EMBL/GenBank/DDBJ whole genome shotgun (WGS) entry which is preliminary data.</text>
</comment>
<dbReference type="AlphaFoldDB" id="A0A4Z1CDH8"/>
<dbReference type="PANTHER" id="PTHR43591:SF110">
    <property type="entry name" value="RHODANESE DOMAIN-CONTAINING PROTEIN"/>
    <property type="match status" value="1"/>
</dbReference>
<organism evidence="2 3">
    <name type="scientific">Nocardioides eburneiflavus</name>
    <dbReference type="NCBI Taxonomy" id="2518372"/>
    <lineage>
        <taxon>Bacteria</taxon>
        <taxon>Bacillati</taxon>
        <taxon>Actinomycetota</taxon>
        <taxon>Actinomycetes</taxon>
        <taxon>Propionibacteriales</taxon>
        <taxon>Nocardioidaceae</taxon>
        <taxon>Nocardioides</taxon>
    </lineage>
</organism>
<reference evidence="2 3" key="1">
    <citation type="submission" date="2019-04" db="EMBL/GenBank/DDBJ databases">
        <title>Three New Species of Nocardioides, Nocardioides euryhalodurans sp. nov., Nocardioides seonyuensis sp. nov. and Nocardioides eburneoflavus sp. nov. Isolated from Soil.</title>
        <authorList>
            <person name="Roh S.G."/>
            <person name="Lee C."/>
            <person name="Kim M.-K."/>
            <person name="Kim S.B."/>
        </authorList>
    </citation>
    <scope>NUCLEOTIDE SEQUENCE [LARGE SCALE GENOMIC DNA]</scope>
    <source>
        <strain evidence="2 3">MMS17-SY213</strain>
    </source>
</reference>
<dbReference type="InterPro" id="IPR013216">
    <property type="entry name" value="Methyltransf_11"/>
</dbReference>
<dbReference type="GO" id="GO:0032259">
    <property type="term" value="P:methylation"/>
    <property type="evidence" value="ECO:0007669"/>
    <property type="project" value="UniProtKB-KW"/>
</dbReference>
<dbReference type="OrthoDB" id="3818442at2"/>
<dbReference type="InterPro" id="IPR029063">
    <property type="entry name" value="SAM-dependent_MTases_sf"/>
</dbReference>
<gene>
    <name evidence="2" type="ORF">EXE59_03925</name>
</gene>
<dbReference type="SUPFAM" id="SSF53335">
    <property type="entry name" value="S-adenosyl-L-methionine-dependent methyltransferases"/>
    <property type="match status" value="1"/>
</dbReference>
<name>A0A4Z1CDH8_9ACTN</name>
<sequence length="270" mass="28702">MPDVYATITEAPASVVGVVGDAMELRATEPQQQRMLADYLSRVRFPNAARVLEVGCGTGAISRRLVQVAGVAEVVGVDPSPDLLDRARQLAASTPGLSFEEADGRDLPFDAESFDVVVTHTVISHVPTPERLVDEAFRVLRAGGTAAVFDGDYSTMSVATADHDPLQACVGAFASGFVNDPWVVRRLPSMLREAGFDELDFRSHGYAQITEPAYMLSVVDRGASVLAAAGLIGEGLASALSAEARRRENEGVFFGHIAYASLLALKPGVR</sequence>
<dbReference type="CDD" id="cd02440">
    <property type="entry name" value="AdoMet_MTases"/>
    <property type="match status" value="1"/>
</dbReference>
<proteinExistence type="predicted"/>
<keyword evidence="2" id="KW-0808">Transferase</keyword>
<feature type="domain" description="Methyltransferase type 11" evidence="1">
    <location>
        <begin position="52"/>
        <end position="147"/>
    </location>
</feature>
<protein>
    <submittedName>
        <fullName evidence="2">Methyltransferase domain-containing protein</fullName>
    </submittedName>
</protein>